<organism evidence="1 2">
    <name type="scientific">Pararge aegeria aegeria</name>
    <dbReference type="NCBI Taxonomy" id="348720"/>
    <lineage>
        <taxon>Eukaryota</taxon>
        <taxon>Metazoa</taxon>
        <taxon>Ecdysozoa</taxon>
        <taxon>Arthropoda</taxon>
        <taxon>Hexapoda</taxon>
        <taxon>Insecta</taxon>
        <taxon>Pterygota</taxon>
        <taxon>Neoptera</taxon>
        <taxon>Endopterygota</taxon>
        <taxon>Lepidoptera</taxon>
        <taxon>Glossata</taxon>
        <taxon>Ditrysia</taxon>
        <taxon>Papilionoidea</taxon>
        <taxon>Nymphalidae</taxon>
        <taxon>Satyrinae</taxon>
        <taxon>Satyrini</taxon>
        <taxon>Parargina</taxon>
        <taxon>Pararge</taxon>
    </lineage>
</organism>
<evidence type="ECO:0000313" key="2">
    <source>
        <dbReference type="Proteomes" id="UP000838756"/>
    </source>
</evidence>
<gene>
    <name evidence="1" type="primary">jg6607</name>
    <name evidence="1" type="ORF">PAEG_LOCUS18432</name>
</gene>
<dbReference type="EMBL" id="CAKXAJ010025619">
    <property type="protein sequence ID" value="CAH2242075.1"/>
    <property type="molecule type" value="Genomic_DNA"/>
</dbReference>
<dbReference type="Proteomes" id="UP000838756">
    <property type="component" value="Unassembled WGS sequence"/>
</dbReference>
<protein>
    <submittedName>
        <fullName evidence="1">Jg6607 protein</fullName>
    </submittedName>
</protein>
<name>A0A8S4RWS8_9NEOP</name>
<sequence>MLLLTETNDKRHTKEGCVYRSPTERIPVRVSKVDPGKEKSTWETEEEVVRRYRRVDRTYLFSIEEGCTSSFDFPPADIRTSI</sequence>
<reference evidence="1" key="1">
    <citation type="submission" date="2022-03" db="EMBL/GenBank/DDBJ databases">
        <authorList>
            <person name="Lindestad O."/>
        </authorList>
    </citation>
    <scope>NUCLEOTIDE SEQUENCE</scope>
</reference>
<accession>A0A8S4RWS8</accession>
<comment type="caution">
    <text evidence="1">The sequence shown here is derived from an EMBL/GenBank/DDBJ whole genome shotgun (WGS) entry which is preliminary data.</text>
</comment>
<evidence type="ECO:0000313" key="1">
    <source>
        <dbReference type="EMBL" id="CAH2242075.1"/>
    </source>
</evidence>
<keyword evidence="2" id="KW-1185">Reference proteome</keyword>
<proteinExistence type="predicted"/>
<dbReference type="AlphaFoldDB" id="A0A8S4RWS8"/>